<reference evidence="1" key="1">
    <citation type="journal article" date="2023" name="Science">
        <title>Genome structures resolve the early diversification of teleost fishes.</title>
        <authorList>
            <person name="Parey E."/>
            <person name="Louis A."/>
            <person name="Montfort J."/>
            <person name="Bouchez O."/>
            <person name="Roques C."/>
            <person name="Iampietro C."/>
            <person name="Lluch J."/>
            <person name="Castinel A."/>
            <person name="Donnadieu C."/>
            <person name="Desvignes T."/>
            <person name="Floi Bucao C."/>
            <person name="Jouanno E."/>
            <person name="Wen M."/>
            <person name="Mejri S."/>
            <person name="Dirks R."/>
            <person name="Jansen H."/>
            <person name="Henkel C."/>
            <person name="Chen W.J."/>
            <person name="Zahm M."/>
            <person name="Cabau C."/>
            <person name="Klopp C."/>
            <person name="Thompson A.W."/>
            <person name="Robinson-Rechavi M."/>
            <person name="Braasch I."/>
            <person name="Lecointre G."/>
            <person name="Bobe J."/>
            <person name="Postlethwait J.H."/>
            <person name="Berthelot C."/>
            <person name="Roest Crollius H."/>
            <person name="Guiguen Y."/>
        </authorList>
    </citation>
    <scope>NUCLEOTIDE SEQUENCE</scope>
    <source>
        <strain evidence="1">NC1722</strain>
    </source>
</reference>
<evidence type="ECO:0000313" key="1">
    <source>
        <dbReference type="EMBL" id="KAJ8414312.1"/>
    </source>
</evidence>
<protein>
    <submittedName>
        <fullName evidence="1">Uncharacterized protein</fullName>
    </submittedName>
</protein>
<gene>
    <name evidence="1" type="ORF">AAFF_G00051820</name>
</gene>
<proteinExistence type="predicted"/>
<comment type="caution">
    <text evidence="1">The sequence shown here is derived from an EMBL/GenBank/DDBJ whole genome shotgun (WGS) entry which is preliminary data.</text>
</comment>
<name>A0AAD7WYW9_9TELE</name>
<dbReference type="Proteomes" id="UP001221898">
    <property type="component" value="Unassembled WGS sequence"/>
</dbReference>
<accession>A0AAD7WYW9</accession>
<sequence length="124" mass="13392">MLQDEYLGLSYPRSGNLAPSAQTVAQAPCILGAGMGLLESPLQPHGARYALARMVTSPFERVKQTPKRSILLAALKNAPVSITKARRRFRKRAGFVQDQGLPTLQAFHVGGPLGRPKSCAITRP</sequence>
<keyword evidence="2" id="KW-1185">Reference proteome</keyword>
<evidence type="ECO:0000313" key="2">
    <source>
        <dbReference type="Proteomes" id="UP001221898"/>
    </source>
</evidence>
<dbReference type="AlphaFoldDB" id="A0AAD7WYW9"/>
<dbReference type="EMBL" id="JAINUG010000013">
    <property type="protein sequence ID" value="KAJ8414312.1"/>
    <property type="molecule type" value="Genomic_DNA"/>
</dbReference>
<organism evidence="1 2">
    <name type="scientific">Aldrovandia affinis</name>
    <dbReference type="NCBI Taxonomy" id="143900"/>
    <lineage>
        <taxon>Eukaryota</taxon>
        <taxon>Metazoa</taxon>
        <taxon>Chordata</taxon>
        <taxon>Craniata</taxon>
        <taxon>Vertebrata</taxon>
        <taxon>Euteleostomi</taxon>
        <taxon>Actinopterygii</taxon>
        <taxon>Neopterygii</taxon>
        <taxon>Teleostei</taxon>
        <taxon>Notacanthiformes</taxon>
        <taxon>Halosauridae</taxon>
        <taxon>Aldrovandia</taxon>
    </lineage>
</organism>